<keyword evidence="5" id="KW-1185">Reference proteome</keyword>
<dbReference type="SUPFAM" id="SSF51735">
    <property type="entry name" value="NAD(P)-binding Rossmann-fold domains"/>
    <property type="match status" value="1"/>
</dbReference>
<evidence type="ECO:0000256" key="1">
    <source>
        <dbReference type="ARBA" id="ARBA00023002"/>
    </source>
</evidence>
<keyword evidence="1" id="KW-0560">Oxidoreductase</keyword>
<dbReference type="Pfam" id="PF00107">
    <property type="entry name" value="ADH_zinc_N"/>
    <property type="match status" value="1"/>
</dbReference>
<dbReference type="InterPro" id="IPR013154">
    <property type="entry name" value="ADH-like_N"/>
</dbReference>
<evidence type="ECO:0000313" key="5">
    <source>
        <dbReference type="Proteomes" id="UP000719942"/>
    </source>
</evidence>
<feature type="domain" description="Alcohol dehydrogenase-like C-terminal" evidence="2">
    <location>
        <begin position="187"/>
        <end position="325"/>
    </location>
</feature>
<organism evidence="4 5">
    <name type="scientific">Caproiciproducens faecalis</name>
    <dbReference type="NCBI Taxonomy" id="2820301"/>
    <lineage>
        <taxon>Bacteria</taxon>
        <taxon>Bacillati</taxon>
        <taxon>Bacillota</taxon>
        <taxon>Clostridia</taxon>
        <taxon>Eubacteriales</taxon>
        <taxon>Acutalibacteraceae</taxon>
        <taxon>Caproiciproducens</taxon>
    </lineage>
</organism>
<dbReference type="Pfam" id="PF08240">
    <property type="entry name" value="ADH_N"/>
    <property type="match status" value="1"/>
</dbReference>
<accession>A0ABS7DJM6</accession>
<dbReference type="PANTHER" id="PTHR43401">
    <property type="entry name" value="L-THREONINE 3-DEHYDROGENASE"/>
    <property type="match status" value="1"/>
</dbReference>
<sequence length="419" mass="45938">MKTKAIRLHGAKDLRVEEFDLPEIRDDEILAKIMTDSVCMSTYKLVQQGGAHKRAPDNLAENPVIVGHEMAGVIISVGAKWKDKYRPGQRFTIQPSLNFNGTFITPGYSYSYFGGDCTYGVIPNEVMELNCLIPIKGESFFQSSLAEPIACVIAGYNRMYHTSDVNHEHAMGVKPQGNLIIFGACGPMGLAAIDYALQLENGPALIVAVDVSEERIARAQTVLPARNNKRLVFFNAAQSNDVVRDLLSLSGGKGYDDVFVYAPVQKLIEQADKVLATDGCLNFFSGPVDKNLSATINMYNIHYAKTHYVGFTGSTNQDLLDAIRLSDEGRINPTVMLTHIGGLNSAIETTLNLPQIPGGKKLIYTQIDLPLTAIADFRKLSAENPLFGKLADACDRAKGCWSAEAERILLEHYNVDTTK</sequence>
<dbReference type="Gene3D" id="3.40.50.720">
    <property type="entry name" value="NAD(P)-binding Rossmann-like Domain"/>
    <property type="match status" value="1"/>
</dbReference>
<proteinExistence type="predicted"/>
<evidence type="ECO:0000313" key="4">
    <source>
        <dbReference type="EMBL" id="MBW7571485.1"/>
    </source>
</evidence>
<evidence type="ECO:0000259" key="2">
    <source>
        <dbReference type="Pfam" id="PF00107"/>
    </source>
</evidence>
<name>A0ABS7DJM6_9FIRM</name>
<evidence type="ECO:0000259" key="3">
    <source>
        <dbReference type="Pfam" id="PF08240"/>
    </source>
</evidence>
<dbReference type="SUPFAM" id="SSF50129">
    <property type="entry name" value="GroES-like"/>
    <property type="match status" value="1"/>
</dbReference>
<dbReference type="InterPro" id="IPR036291">
    <property type="entry name" value="NAD(P)-bd_dom_sf"/>
</dbReference>
<dbReference type="PANTHER" id="PTHR43401:SF2">
    <property type="entry name" value="L-THREONINE 3-DEHYDROGENASE"/>
    <property type="match status" value="1"/>
</dbReference>
<dbReference type="Proteomes" id="UP000719942">
    <property type="component" value="Unassembled WGS sequence"/>
</dbReference>
<comment type="caution">
    <text evidence="4">The sequence shown here is derived from an EMBL/GenBank/DDBJ whole genome shotgun (WGS) entry which is preliminary data.</text>
</comment>
<dbReference type="Gene3D" id="3.90.180.10">
    <property type="entry name" value="Medium-chain alcohol dehydrogenases, catalytic domain"/>
    <property type="match status" value="1"/>
</dbReference>
<dbReference type="RefSeq" id="WP_219963893.1">
    <property type="nucleotide sequence ID" value="NZ_JAGFNZ010000001.1"/>
</dbReference>
<dbReference type="InterPro" id="IPR011032">
    <property type="entry name" value="GroES-like_sf"/>
</dbReference>
<dbReference type="InterPro" id="IPR013149">
    <property type="entry name" value="ADH-like_C"/>
</dbReference>
<reference evidence="4 5" key="1">
    <citation type="submission" date="2021-03" db="EMBL/GenBank/DDBJ databases">
        <title>Caproiciproducens sp. nov. isolated from feces of cow.</title>
        <authorList>
            <person name="Choi J.-Y."/>
        </authorList>
    </citation>
    <scope>NUCLEOTIDE SEQUENCE [LARGE SCALE GENOMIC DNA]</scope>
    <source>
        <strain evidence="4 5">AGMB10547</strain>
    </source>
</reference>
<feature type="domain" description="Alcohol dehydrogenase-like N-terminal" evidence="3">
    <location>
        <begin position="26"/>
        <end position="98"/>
    </location>
</feature>
<gene>
    <name evidence="4" type="ORF">J5W02_01550</name>
</gene>
<dbReference type="InterPro" id="IPR050129">
    <property type="entry name" value="Zn_alcohol_dh"/>
</dbReference>
<dbReference type="EMBL" id="JAGFNZ010000001">
    <property type="protein sequence ID" value="MBW7571485.1"/>
    <property type="molecule type" value="Genomic_DNA"/>
</dbReference>
<protein>
    <submittedName>
        <fullName evidence="4">Zinc-binding dehydrogenase</fullName>
    </submittedName>
</protein>